<reference evidence="1 2" key="1">
    <citation type="submission" date="2016-04" db="EMBL/GenBank/DDBJ databases">
        <title>Complete genome sequence of natural rubber-degrading, novel Gram-negative bacterium, Rhizobacter gummiphilus strain NS21.</title>
        <authorList>
            <person name="Tabata M."/>
            <person name="Kasai D."/>
            <person name="Fukuda M."/>
        </authorList>
    </citation>
    <scope>NUCLEOTIDE SEQUENCE [LARGE SCALE GENOMIC DNA]</scope>
    <source>
        <strain evidence="1 2">NS21</strain>
    </source>
</reference>
<sequence>MDAHYLPAFDQAMQFLFERHGNSISEDLVQAYCACGYLRDADGVLTLTDRGRAELRRRRQATAVS</sequence>
<organism evidence="1 2">
    <name type="scientific">Piscinibacter gummiphilus</name>
    <dbReference type="NCBI Taxonomy" id="946333"/>
    <lineage>
        <taxon>Bacteria</taxon>
        <taxon>Pseudomonadati</taxon>
        <taxon>Pseudomonadota</taxon>
        <taxon>Betaproteobacteria</taxon>
        <taxon>Burkholderiales</taxon>
        <taxon>Sphaerotilaceae</taxon>
        <taxon>Piscinibacter</taxon>
    </lineage>
</organism>
<protein>
    <submittedName>
        <fullName evidence="1">Uncharacterized protein</fullName>
    </submittedName>
</protein>
<dbReference type="KEGG" id="rgu:A4W93_10105"/>
<proteinExistence type="predicted"/>
<gene>
    <name evidence="1" type="ORF">A4W93_10105</name>
</gene>
<dbReference type="Proteomes" id="UP000193427">
    <property type="component" value="Chromosome"/>
</dbReference>
<evidence type="ECO:0000313" key="2">
    <source>
        <dbReference type="Proteomes" id="UP000193427"/>
    </source>
</evidence>
<evidence type="ECO:0000313" key="1">
    <source>
        <dbReference type="EMBL" id="ARN20226.1"/>
    </source>
</evidence>
<accession>A0A1W6L7N6</accession>
<name>A0A1W6L7N6_9BURK</name>
<dbReference type="RefSeq" id="WP_085750496.1">
    <property type="nucleotide sequence ID" value="NZ_BSPR01000014.1"/>
</dbReference>
<dbReference type="AlphaFoldDB" id="A0A1W6L7N6"/>
<keyword evidence="2" id="KW-1185">Reference proteome</keyword>
<dbReference type="EMBL" id="CP015118">
    <property type="protein sequence ID" value="ARN20226.1"/>
    <property type="molecule type" value="Genomic_DNA"/>
</dbReference>
<dbReference type="OrthoDB" id="9154273at2"/>